<keyword evidence="6" id="KW-0964">Secreted</keyword>
<evidence type="ECO:0000256" key="6">
    <source>
        <dbReference type="ARBA" id="ARBA00022525"/>
    </source>
</evidence>
<dbReference type="AlphaFoldDB" id="A0A8J4UYH1"/>
<dbReference type="InterPro" id="IPR022734">
    <property type="entry name" value="ApoM"/>
</dbReference>
<comment type="similarity">
    <text evidence="2">Belongs to the calycin superfamily. Lipocalin family. Highly divergent.</text>
</comment>
<dbReference type="InterPro" id="IPR012674">
    <property type="entry name" value="Calycin"/>
</dbReference>
<keyword evidence="13" id="KW-1185">Reference proteome</keyword>
<dbReference type="GO" id="GO:0034362">
    <property type="term" value="C:low-density lipoprotein particle"/>
    <property type="evidence" value="ECO:0007669"/>
    <property type="project" value="TreeGrafter"/>
</dbReference>
<protein>
    <recommendedName>
        <fullName evidence="4">Apolipoprotein M</fullName>
    </recommendedName>
</protein>
<proteinExistence type="inferred from homology"/>
<reference evidence="12" key="1">
    <citation type="submission" date="2020-07" db="EMBL/GenBank/DDBJ databases">
        <title>Clarias magur genome sequencing, assembly and annotation.</title>
        <authorList>
            <person name="Kushwaha B."/>
            <person name="Kumar R."/>
            <person name="Das P."/>
            <person name="Joshi C.G."/>
            <person name="Kumar D."/>
            <person name="Nagpure N.S."/>
            <person name="Pandey M."/>
            <person name="Agarwal S."/>
            <person name="Srivastava S."/>
            <person name="Singh M."/>
            <person name="Sahoo L."/>
            <person name="Jayasankar P."/>
            <person name="Meher P.K."/>
            <person name="Koringa P.G."/>
            <person name="Iquebal M.A."/>
            <person name="Das S.P."/>
            <person name="Bit A."/>
            <person name="Patnaik S."/>
            <person name="Patel N."/>
            <person name="Shah T.M."/>
            <person name="Hinsu A."/>
            <person name="Jena J.K."/>
        </authorList>
    </citation>
    <scope>NUCLEOTIDE SEQUENCE</scope>
    <source>
        <strain evidence="12">CIFAMagur01</strain>
        <tissue evidence="12">Testis</tissue>
    </source>
</reference>
<evidence type="ECO:0000256" key="7">
    <source>
        <dbReference type="ARBA" id="ARBA00022729"/>
    </source>
</evidence>
<dbReference type="OrthoDB" id="9944312at2759"/>
<accession>A0A8J4UYH1</accession>
<feature type="non-terminal residue" evidence="12">
    <location>
        <position position="1"/>
    </location>
</feature>
<keyword evidence="9" id="KW-0445">Lipid transport</keyword>
<dbReference type="GO" id="GO:0005543">
    <property type="term" value="F:phospholipid binding"/>
    <property type="evidence" value="ECO:0007669"/>
    <property type="project" value="TreeGrafter"/>
</dbReference>
<dbReference type="PANTHER" id="PTHR32028">
    <property type="entry name" value="APOLIPOPROTEIN M"/>
    <property type="match status" value="1"/>
</dbReference>
<evidence type="ECO:0000313" key="13">
    <source>
        <dbReference type="Proteomes" id="UP000727407"/>
    </source>
</evidence>
<dbReference type="GO" id="GO:0034384">
    <property type="term" value="P:high-density lipoprotein particle clearance"/>
    <property type="evidence" value="ECO:0007669"/>
    <property type="project" value="TreeGrafter"/>
</dbReference>
<dbReference type="GO" id="GO:0034364">
    <property type="term" value="C:high-density lipoprotein particle"/>
    <property type="evidence" value="ECO:0007669"/>
    <property type="project" value="UniProtKB-KW"/>
</dbReference>
<keyword evidence="5" id="KW-0813">Transport</keyword>
<organism evidence="12 13">
    <name type="scientific">Clarias magur</name>
    <name type="common">Asian catfish</name>
    <name type="synonym">Macropteronotus magur</name>
    <dbReference type="NCBI Taxonomy" id="1594786"/>
    <lineage>
        <taxon>Eukaryota</taxon>
        <taxon>Metazoa</taxon>
        <taxon>Chordata</taxon>
        <taxon>Craniata</taxon>
        <taxon>Vertebrata</taxon>
        <taxon>Euteleostomi</taxon>
        <taxon>Actinopterygii</taxon>
        <taxon>Neopterygii</taxon>
        <taxon>Teleostei</taxon>
        <taxon>Ostariophysi</taxon>
        <taxon>Siluriformes</taxon>
        <taxon>Clariidae</taxon>
        <taxon>Clarias</taxon>
    </lineage>
</organism>
<evidence type="ECO:0000256" key="2">
    <source>
        <dbReference type="ARBA" id="ARBA00007071"/>
    </source>
</evidence>
<dbReference type="PANTHER" id="PTHR32028:SF1">
    <property type="entry name" value="APOLIPOPROTEIN M"/>
    <property type="match status" value="1"/>
</dbReference>
<dbReference type="GO" id="GO:0034380">
    <property type="term" value="P:high-density lipoprotein particle assembly"/>
    <property type="evidence" value="ECO:0007669"/>
    <property type="project" value="TreeGrafter"/>
</dbReference>
<evidence type="ECO:0000256" key="5">
    <source>
        <dbReference type="ARBA" id="ARBA00022448"/>
    </source>
</evidence>
<comment type="function">
    <text evidence="11">Probably involved in lipid transport. Can bind sphingosine-1-phosphate, myristic acid, palmitic acid and stearic acid, retinol, all-trans-retinoic acid and 9-cis-retinoic acid.</text>
</comment>
<sequence length="176" mass="19875">MSISTAIGVLYAVAQVLMPCFPPKPLSSEVLSTDRYLGTWYYVGVASWDNEDIESYKSVDNSVVELKKGKDNTLVMAGVLEQEGNCVNMAWTYHVDPDMDPILTEGQENLGVFLDGNWMKCPKCMIIVKLHPSKGFLRIMLFARDKDTSSDLVKKFEKKLECFHVIDKFVIAPRTK</sequence>
<dbReference type="EMBL" id="QNUK01000035">
    <property type="protein sequence ID" value="KAF5906245.1"/>
    <property type="molecule type" value="Genomic_DNA"/>
</dbReference>
<dbReference type="Pfam" id="PF11032">
    <property type="entry name" value="ApoM"/>
    <property type="match status" value="1"/>
</dbReference>
<dbReference type="Gene3D" id="2.40.128.20">
    <property type="match status" value="1"/>
</dbReference>
<dbReference type="GO" id="GO:0005319">
    <property type="term" value="F:lipid transporter activity"/>
    <property type="evidence" value="ECO:0007669"/>
    <property type="project" value="TreeGrafter"/>
</dbReference>
<dbReference type="SUPFAM" id="SSF50814">
    <property type="entry name" value="Lipocalins"/>
    <property type="match status" value="1"/>
</dbReference>
<dbReference type="Proteomes" id="UP000727407">
    <property type="component" value="Unassembled WGS sequence"/>
</dbReference>
<evidence type="ECO:0000256" key="4">
    <source>
        <dbReference type="ARBA" id="ARBA00019937"/>
    </source>
</evidence>
<comment type="subunit">
    <text evidence="3">Interacts with LRP2; LRP2 mediates APOM renal uptake and subsequent lysosomal degradation.</text>
</comment>
<evidence type="ECO:0000256" key="9">
    <source>
        <dbReference type="ARBA" id="ARBA00023055"/>
    </source>
</evidence>
<keyword evidence="10" id="KW-1015">Disulfide bond</keyword>
<keyword evidence="7" id="KW-0732">Signal</keyword>
<gene>
    <name evidence="12" type="primary">apoM</name>
    <name evidence="12" type="ORF">DAT39_004029</name>
</gene>
<evidence type="ECO:0000313" key="12">
    <source>
        <dbReference type="EMBL" id="KAF5906245.1"/>
    </source>
</evidence>
<evidence type="ECO:0000256" key="10">
    <source>
        <dbReference type="ARBA" id="ARBA00023157"/>
    </source>
</evidence>
<evidence type="ECO:0000256" key="11">
    <source>
        <dbReference type="ARBA" id="ARBA00025553"/>
    </source>
</evidence>
<dbReference type="GO" id="GO:0033344">
    <property type="term" value="P:cholesterol efflux"/>
    <property type="evidence" value="ECO:0007669"/>
    <property type="project" value="TreeGrafter"/>
</dbReference>
<dbReference type="GO" id="GO:0034375">
    <property type="term" value="P:high-density lipoprotein particle remodeling"/>
    <property type="evidence" value="ECO:0007669"/>
    <property type="project" value="TreeGrafter"/>
</dbReference>
<keyword evidence="8" id="KW-0345">HDL</keyword>
<evidence type="ECO:0000256" key="3">
    <source>
        <dbReference type="ARBA" id="ARBA00011559"/>
    </source>
</evidence>
<comment type="subcellular location">
    <subcellularLocation>
        <location evidence="1">Secreted</location>
    </subcellularLocation>
</comment>
<evidence type="ECO:0000256" key="1">
    <source>
        <dbReference type="ARBA" id="ARBA00004613"/>
    </source>
</evidence>
<comment type="caution">
    <text evidence="12">The sequence shown here is derived from an EMBL/GenBank/DDBJ whole genome shotgun (WGS) entry which is preliminary data.</text>
</comment>
<dbReference type="GO" id="GO:0034361">
    <property type="term" value="C:very-low-density lipoprotein particle"/>
    <property type="evidence" value="ECO:0007669"/>
    <property type="project" value="TreeGrafter"/>
</dbReference>
<name>A0A8J4UYH1_CLAMG</name>
<evidence type="ECO:0000256" key="8">
    <source>
        <dbReference type="ARBA" id="ARBA00022850"/>
    </source>
</evidence>